<evidence type="ECO:0000256" key="2">
    <source>
        <dbReference type="SAM" id="MobiDB-lite"/>
    </source>
</evidence>
<feature type="compositionally biased region" description="Polar residues" evidence="2">
    <location>
        <begin position="684"/>
        <end position="697"/>
    </location>
</feature>
<feature type="region of interest" description="Disordered" evidence="2">
    <location>
        <begin position="302"/>
        <end position="340"/>
    </location>
</feature>
<dbReference type="Proteomes" id="UP000221165">
    <property type="component" value="Unassembled WGS sequence"/>
</dbReference>
<feature type="compositionally biased region" description="Low complexity" evidence="2">
    <location>
        <begin position="642"/>
        <end position="653"/>
    </location>
</feature>
<feature type="compositionally biased region" description="Basic and acidic residues" evidence="2">
    <location>
        <begin position="891"/>
        <end position="907"/>
    </location>
</feature>
<organism evidence="3 4">
    <name type="scientific">Cystoisospora suis</name>
    <dbReference type="NCBI Taxonomy" id="483139"/>
    <lineage>
        <taxon>Eukaryota</taxon>
        <taxon>Sar</taxon>
        <taxon>Alveolata</taxon>
        <taxon>Apicomplexa</taxon>
        <taxon>Conoidasida</taxon>
        <taxon>Coccidia</taxon>
        <taxon>Eucoccidiorida</taxon>
        <taxon>Eimeriorina</taxon>
        <taxon>Sarcocystidae</taxon>
        <taxon>Cystoisospora</taxon>
    </lineage>
</organism>
<keyword evidence="4" id="KW-1185">Reference proteome</keyword>
<feature type="compositionally biased region" description="Polar residues" evidence="2">
    <location>
        <begin position="881"/>
        <end position="890"/>
    </location>
</feature>
<feature type="compositionally biased region" description="Basic and acidic residues" evidence="2">
    <location>
        <begin position="616"/>
        <end position="633"/>
    </location>
</feature>
<proteinExistence type="predicted"/>
<feature type="compositionally biased region" description="Basic and acidic residues" evidence="2">
    <location>
        <begin position="389"/>
        <end position="408"/>
    </location>
</feature>
<evidence type="ECO:0000313" key="4">
    <source>
        <dbReference type="Proteomes" id="UP000221165"/>
    </source>
</evidence>
<name>A0A2C6KIE6_9APIC</name>
<feature type="non-terminal residue" evidence="3">
    <location>
        <position position="1046"/>
    </location>
</feature>
<evidence type="ECO:0000256" key="1">
    <source>
        <dbReference type="SAM" id="Coils"/>
    </source>
</evidence>
<dbReference type="GeneID" id="94433342"/>
<feature type="region of interest" description="Disordered" evidence="2">
    <location>
        <begin position="968"/>
        <end position="1009"/>
    </location>
</feature>
<feature type="coiled-coil region" evidence="1">
    <location>
        <begin position="551"/>
        <end position="585"/>
    </location>
</feature>
<sequence>MDSCESGGRSPASSGSTGNDGHVSLSRSKGEKTALDLRAHVTPARECTDIKDGSTALDANRENEEAAVDPEHTRTLLQAKKSRMPEERISAVTWKPPEVASSDRSFQKGEFESSISVGCFHECEEKDRGKRLEDLNFPPFGHQSPFPHEYTSSTVSSSNTHPADVATRLVVAGVTAALSSVIYLLNMAGRETTRSGSIRSLPERSSKSRLHLSPLLQAVAKPLRHTVENALGQAVTLRTTTPASSWTPRTSSSPFESIYQVADTIAGLRGSMLHAAVCSLSLIPSMVSTAAVHASDREKNFPTMATYPGRANSWGGDDISRSEKRGKRASSSGRERSESPGDGLRLILEYFLIQLQQNTSPAALRAVEEKLTEFLMRPLEWHQFDPVSHEIRRQSQKRDEELKSRQPEARSSPLAFQASLYSVPPPTVWRKHGSPQEGPRAVSSSTLLEKRNDQNIPSARRGASPDLLTSSTQEVLHHANLSSAQRKCGGSSVVLDAERPVEKATTSQMEAQKILAGSHHELADVSSEALPSCSRVPLLSENTPEVQRHLLDRLYRQERRLEEHLKRVQDSERQLTASIQDLERLHVKLLNTTPAYASPHARFSPSALFRGSSDSSNERERLDKETYLERSDFRQISMANDTSKTSSTETSQTRGYVRSLEPDGSMSPAVMRPALPKEEGESLAKTQGSRSSRSQAGDASGPRQDLRVRSLPSTPLQRFLAFAFLLLQLSARAFFTAVKHFFRRLLRLLRKKGRGTPGPKEMGRHASVLSSSAIRTGIVDVVSKGTAVNVSHPNRTLPVAGPGTTSSGYADADAEGNERDVAWIEGHESQVTTAAPGNFTKRRSPSSNLIEHERSPELDISSPELEPDTPPSGTSEGGVAQTATSTQPRCTSKDRHNFRRGDADPTHPKHVQASETPYEHSNSLLLPVIHTSHAKAADSSEPRDAQYRVSTSGQKVGQVVAGTAAAAHGGNIPSRMPSSIPNDHFTESVAADSSTGKERDQQRRTPQGVSGVGVVDEILNDERIVKLLTDRMCRMRGAALKLMQMI</sequence>
<feature type="compositionally biased region" description="Basic and acidic residues" evidence="2">
    <location>
        <begin position="28"/>
        <end position="39"/>
    </location>
</feature>
<feature type="region of interest" description="Disordered" evidence="2">
    <location>
        <begin position="829"/>
        <end position="919"/>
    </location>
</feature>
<feature type="region of interest" description="Disordered" evidence="2">
    <location>
        <begin position="389"/>
        <end position="465"/>
    </location>
</feature>
<protein>
    <submittedName>
        <fullName evidence="3">Abc1 protein</fullName>
    </submittedName>
</protein>
<gene>
    <name evidence="3" type="ORF">CSUI_010024</name>
</gene>
<evidence type="ECO:0000313" key="3">
    <source>
        <dbReference type="EMBL" id="PHJ16163.1"/>
    </source>
</evidence>
<dbReference type="RefSeq" id="XP_067917893.1">
    <property type="nucleotide sequence ID" value="XM_068070131.1"/>
</dbReference>
<dbReference type="VEuPathDB" id="ToxoDB:CSUI_010024"/>
<feature type="region of interest" description="Disordered" evidence="2">
    <location>
        <begin position="597"/>
        <end position="709"/>
    </location>
</feature>
<dbReference type="EMBL" id="MIGC01006555">
    <property type="protein sequence ID" value="PHJ16163.1"/>
    <property type="molecule type" value="Genomic_DNA"/>
</dbReference>
<feature type="region of interest" description="Disordered" evidence="2">
    <location>
        <begin position="793"/>
        <end position="814"/>
    </location>
</feature>
<accession>A0A2C6KIE6</accession>
<feature type="compositionally biased region" description="Basic and acidic residues" evidence="2">
    <location>
        <begin position="59"/>
        <end position="74"/>
    </location>
</feature>
<reference evidence="3 4" key="1">
    <citation type="journal article" date="2017" name="Int. J. Parasitol.">
        <title>The genome of the protozoan parasite Cystoisospora suis and a reverse vaccinology approach to identify vaccine candidates.</title>
        <authorList>
            <person name="Palmieri N."/>
            <person name="Shrestha A."/>
            <person name="Ruttkowski B."/>
            <person name="Beck T."/>
            <person name="Vogl C."/>
            <person name="Tomley F."/>
            <person name="Blake D.P."/>
            <person name="Joachim A."/>
        </authorList>
    </citation>
    <scope>NUCLEOTIDE SEQUENCE [LARGE SCALE GENOMIC DNA]</scope>
    <source>
        <strain evidence="3 4">Wien I</strain>
    </source>
</reference>
<dbReference type="AlphaFoldDB" id="A0A2C6KIE6"/>
<keyword evidence="1" id="KW-0175">Coiled coil</keyword>
<comment type="caution">
    <text evidence="3">The sequence shown here is derived from an EMBL/GenBank/DDBJ whole genome shotgun (WGS) entry which is preliminary data.</text>
</comment>
<feature type="region of interest" description="Disordered" evidence="2">
    <location>
        <begin position="1"/>
        <end position="89"/>
    </location>
</feature>